<gene>
    <name evidence="2" type="ORF">BDD16_000769</name>
</gene>
<evidence type="ECO:0008006" key="4">
    <source>
        <dbReference type="Google" id="ProtNLM"/>
    </source>
</evidence>
<dbReference type="EMBL" id="JACCFH010000001">
    <property type="protein sequence ID" value="NYG31783.1"/>
    <property type="molecule type" value="Genomic_DNA"/>
</dbReference>
<sequence length="582" mass="59155">MKTMQTNRAGLPATMKTLATAAALVVLAGCGGGGSDSTPGGTAVVGPLTLSGVVAARAAATGQSVDIQCASGTGTATSNADGSYTVTVTDGQLPCVLRAKGTADGDLYSVATGSGRTATANLTPLTHLVVASMAGGTPATFYNNFGADMGALVTPARVEAALATVQADLTARGIQTAAVGNPITAALVPAGTAQTANPYGEVLAGLEASLTTTGTTLAQLVTAVAKASPTVRLPAELLRQPQASNCAALRSGTLRFVWITPAELKADGDLGTVSRVTLDAPMLTFGNANGTSTSVTADGTCRYKGSTGMNGDPAEVVVSQGGVMLASSTIGGVKRLGIGFPEQSLTLADLAGEYNMMQVESNQGVVVGSGLTFRLNASGAVESAACQPGEVLARTCTPLSGLFPKLSVNAAGGFTMTSTDPAEPWTSRWFAYRTGSGDVVLMQIDQGGTFGFASPKVARTLPSLGTSRSWGASMDMERVASATTFGETTYLTKRVDAATDSYVRTIRNPLLATDDSHDQTIQHNWPRAGWTHLAAGSSPTPSGSLVSFREWVNLRLLGTGLSVTYSVPTATQAPVFSFTVTQ</sequence>
<keyword evidence="3" id="KW-1185">Reference proteome</keyword>
<dbReference type="AlphaFoldDB" id="A0A7Y9U4C1"/>
<feature type="chain" id="PRO_5031299608" description="Carboxypeptidase regulatory-like domain-containing protein" evidence="1">
    <location>
        <begin position="29"/>
        <end position="582"/>
    </location>
</feature>
<evidence type="ECO:0000256" key="1">
    <source>
        <dbReference type="SAM" id="SignalP"/>
    </source>
</evidence>
<comment type="caution">
    <text evidence="2">The sequence shown here is derived from an EMBL/GenBank/DDBJ whole genome shotgun (WGS) entry which is preliminary data.</text>
</comment>
<feature type="signal peptide" evidence="1">
    <location>
        <begin position="1"/>
        <end position="28"/>
    </location>
</feature>
<evidence type="ECO:0000313" key="2">
    <source>
        <dbReference type="EMBL" id="NYG31783.1"/>
    </source>
</evidence>
<organism evidence="2 3">
    <name type="scientific">Sphaerotilus montanus</name>
    <dbReference type="NCBI Taxonomy" id="522889"/>
    <lineage>
        <taxon>Bacteria</taxon>
        <taxon>Pseudomonadati</taxon>
        <taxon>Pseudomonadota</taxon>
        <taxon>Betaproteobacteria</taxon>
        <taxon>Burkholderiales</taxon>
        <taxon>Sphaerotilaceae</taxon>
        <taxon>Sphaerotilus</taxon>
    </lineage>
</organism>
<accession>A0A7Y9U4C1</accession>
<name>A0A7Y9U4C1_9BURK</name>
<reference evidence="2 3" key="1">
    <citation type="submission" date="2020-07" db="EMBL/GenBank/DDBJ databases">
        <title>Genomic Encyclopedia of Archaeal and Bacterial Type Strains, Phase II (KMG-II): from individual species to whole genera.</title>
        <authorList>
            <person name="Goeker M."/>
        </authorList>
    </citation>
    <scope>NUCLEOTIDE SEQUENCE [LARGE SCALE GENOMIC DNA]</scope>
    <source>
        <strain evidence="2 3">DSM 21226</strain>
    </source>
</reference>
<keyword evidence="1" id="KW-0732">Signal</keyword>
<dbReference type="Proteomes" id="UP000518288">
    <property type="component" value="Unassembled WGS sequence"/>
</dbReference>
<evidence type="ECO:0000313" key="3">
    <source>
        <dbReference type="Proteomes" id="UP000518288"/>
    </source>
</evidence>
<dbReference type="PROSITE" id="PS51257">
    <property type="entry name" value="PROKAR_LIPOPROTEIN"/>
    <property type="match status" value="1"/>
</dbReference>
<dbReference type="RefSeq" id="WP_179632744.1">
    <property type="nucleotide sequence ID" value="NZ_JACCFH010000001.1"/>
</dbReference>
<protein>
    <recommendedName>
        <fullName evidence="4">Carboxypeptidase regulatory-like domain-containing protein</fullName>
    </recommendedName>
</protein>
<proteinExistence type="predicted"/>